<accession>A0AAN7AZL1</accession>
<sequence length="432" mass="50461">MTEIPDRLSPMTEAMHRLLTNTGALLDKVSAEDARAEPECPKLIFAYWYQAATEMLWQDQEPKDYSREFRLLRDLNDRINRFIDDQQLRRYYRGTDCRLAASVESIDFSIDAMKCALAALTVALSAQLMYWDAAWHGGDGYVMDAHDVTAWATADKAREHALQTASSVLRPFGRTLVGDDTAEQQRLQHRQNRRLPPPQDDLPDLLDIYITPYQGVIPMLAYQQDCIIQLEQLVELRESFLPPQQQQEHARQPTPRPDPEVPDAYYWDGEIVDYLPSLPFFAPRFVRECIYQRRDLDANYAQQNAYQDTAIDCSICLEQLERDSDSNRPVSFPVCGHWFHKDCLVGWLKVNKTCPYCRRVVQDIPECLRWGRELWRKVWEIRRKQLEYRKEAEDDNDGTVETGRENDSMGVERAGRQEIDTRRSGRWAYRLV</sequence>
<keyword evidence="1" id="KW-0479">Metal-binding</keyword>
<dbReference type="PANTHER" id="PTHR14155">
    <property type="entry name" value="RING FINGER DOMAIN-CONTAINING"/>
    <property type="match status" value="1"/>
</dbReference>
<keyword evidence="2 4" id="KW-0863">Zinc-finger</keyword>
<organism evidence="7 8">
    <name type="scientific">Triangularia verruculosa</name>
    <dbReference type="NCBI Taxonomy" id="2587418"/>
    <lineage>
        <taxon>Eukaryota</taxon>
        <taxon>Fungi</taxon>
        <taxon>Dikarya</taxon>
        <taxon>Ascomycota</taxon>
        <taxon>Pezizomycotina</taxon>
        <taxon>Sordariomycetes</taxon>
        <taxon>Sordariomycetidae</taxon>
        <taxon>Sordariales</taxon>
        <taxon>Podosporaceae</taxon>
        <taxon>Triangularia</taxon>
    </lineage>
</organism>
<protein>
    <recommendedName>
        <fullName evidence="6">RING-type domain-containing protein</fullName>
    </recommendedName>
</protein>
<dbReference type="PANTHER" id="PTHR14155:SF627">
    <property type="entry name" value="OS06G0192800 PROTEIN"/>
    <property type="match status" value="1"/>
</dbReference>
<dbReference type="InterPro" id="IPR001841">
    <property type="entry name" value="Znf_RING"/>
</dbReference>
<dbReference type="GO" id="GO:0008270">
    <property type="term" value="F:zinc ion binding"/>
    <property type="evidence" value="ECO:0007669"/>
    <property type="project" value="UniProtKB-KW"/>
</dbReference>
<dbReference type="Proteomes" id="UP001303160">
    <property type="component" value="Unassembled WGS sequence"/>
</dbReference>
<dbReference type="PROSITE" id="PS50089">
    <property type="entry name" value="ZF_RING_2"/>
    <property type="match status" value="1"/>
</dbReference>
<dbReference type="Pfam" id="PF13639">
    <property type="entry name" value="zf-RING_2"/>
    <property type="match status" value="1"/>
</dbReference>
<evidence type="ECO:0000256" key="5">
    <source>
        <dbReference type="SAM" id="MobiDB-lite"/>
    </source>
</evidence>
<reference evidence="7" key="2">
    <citation type="submission" date="2023-05" db="EMBL/GenBank/DDBJ databases">
        <authorList>
            <consortium name="Lawrence Berkeley National Laboratory"/>
            <person name="Steindorff A."/>
            <person name="Hensen N."/>
            <person name="Bonometti L."/>
            <person name="Westerberg I."/>
            <person name="Brannstrom I.O."/>
            <person name="Guillou S."/>
            <person name="Cros-Aarteil S."/>
            <person name="Calhoun S."/>
            <person name="Haridas S."/>
            <person name="Kuo A."/>
            <person name="Mondo S."/>
            <person name="Pangilinan J."/>
            <person name="Riley R."/>
            <person name="Labutti K."/>
            <person name="Andreopoulos B."/>
            <person name="Lipzen A."/>
            <person name="Chen C."/>
            <person name="Yanf M."/>
            <person name="Daum C."/>
            <person name="Ng V."/>
            <person name="Clum A."/>
            <person name="Ohm R."/>
            <person name="Martin F."/>
            <person name="Silar P."/>
            <person name="Natvig D."/>
            <person name="Lalanne C."/>
            <person name="Gautier V."/>
            <person name="Ament-Velasquez S.L."/>
            <person name="Kruys A."/>
            <person name="Hutchinson M.I."/>
            <person name="Powell A.J."/>
            <person name="Barry K."/>
            <person name="Miller A.N."/>
            <person name="Grigoriev I.V."/>
            <person name="Debuchy R."/>
            <person name="Gladieux P."/>
            <person name="Thoren M.H."/>
            <person name="Johannesson H."/>
        </authorList>
    </citation>
    <scope>NUCLEOTIDE SEQUENCE</scope>
    <source>
        <strain evidence="7">CBS 315.58</strain>
    </source>
</reference>
<reference evidence="7" key="1">
    <citation type="journal article" date="2023" name="Mol. Phylogenet. Evol.">
        <title>Genome-scale phylogeny and comparative genomics of the fungal order Sordariales.</title>
        <authorList>
            <person name="Hensen N."/>
            <person name="Bonometti L."/>
            <person name="Westerberg I."/>
            <person name="Brannstrom I.O."/>
            <person name="Guillou S."/>
            <person name="Cros-Aarteil S."/>
            <person name="Calhoun S."/>
            <person name="Haridas S."/>
            <person name="Kuo A."/>
            <person name="Mondo S."/>
            <person name="Pangilinan J."/>
            <person name="Riley R."/>
            <person name="LaButti K."/>
            <person name="Andreopoulos B."/>
            <person name="Lipzen A."/>
            <person name="Chen C."/>
            <person name="Yan M."/>
            <person name="Daum C."/>
            <person name="Ng V."/>
            <person name="Clum A."/>
            <person name="Steindorff A."/>
            <person name="Ohm R.A."/>
            <person name="Martin F."/>
            <person name="Silar P."/>
            <person name="Natvig D.O."/>
            <person name="Lalanne C."/>
            <person name="Gautier V."/>
            <person name="Ament-Velasquez S.L."/>
            <person name="Kruys A."/>
            <person name="Hutchinson M.I."/>
            <person name="Powell A.J."/>
            <person name="Barry K."/>
            <person name="Miller A.N."/>
            <person name="Grigoriev I.V."/>
            <person name="Debuchy R."/>
            <person name="Gladieux P."/>
            <person name="Hiltunen Thoren M."/>
            <person name="Johannesson H."/>
        </authorList>
    </citation>
    <scope>NUCLEOTIDE SEQUENCE</scope>
    <source>
        <strain evidence="7">CBS 315.58</strain>
    </source>
</reference>
<feature type="region of interest" description="Disordered" evidence="5">
    <location>
        <begin position="242"/>
        <end position="262"/>
    </location>
</feature>
<dbReference type="InterPro" id="IPR013083">
    <property type="entry name" value="Znf_RING/FYVE/PHD"/>
</dbReference>
<dbReference type="SUPFAM" id="SSF57850">
    <property type="entry name" value="RING/U-box"/>
    <property type="match status" value="1"/>
</dbReference>
<keyword evidence="3" id="KW-0862">Zinc</keyword>
<dbReference type="AlphaFoldDB" id="A0AAN7AZL1"/>
<name>A0AAN7AZL1_9PEZI</name>
<dbReference type="SMART" id="SM00184">
    <property type="entry name" value="RING"/>
    <property type="match status" value="1"/>
</dbReference>
<keyword evidence="8" id="KW-1185">Reference proteome</keyword>
<dbReference type="InterPro" id="IPR053238">
    <property type="entry name" value="RING-H2_zinc_finger"/>
</dbReference>
<evidence type="ECO:0000256" key="2">
    <source>
        <dbReference type="ARBA" id="ARBA00022771"/>
    </source>
</evidence>
<gene>
    <name evidence="7" type="ORF">QBC40DRAFT_292655</name>
</gene>
<dbReference type="SMART" id="SM01197">
    <property type="entry name" value="FANCL_C"/>
    <property type="match status" value="1"/>
</dbReference>
<feature type="region of interest" description="Disordered" evidence="5">
    <location>
        <begin position="392"/>
        <end position="416"/>
    </location>
</feature>
<evidence type="ECO:0000256" key="4">
    <source>
        <dbReference type="PROSITE-ProRule" id="PRU00175"/>
    </source>
</evidence>
<evidence type="ECO:0000256" key="3">
    <source>
        <dbReference type="ARBA" id="ARBA00022833"/>
    </source>
</evidence>
<proteinExistence type="predicted"/>
<dbReference type="EMBL" id="MU863880">
    <property type="protein sequence ID" value="KAK4204804.1"/>
    <property type="molecule type" value="Genomic_DNA"/>
</dbReference>
<dbReference type="Gene3D" id="3.30.40.10">
    <property type="entry name" value="Zinc/RING finger domain, C3HC4 (zinc finger)"/>
    <property type="match status" value="1"/>
</dbReference>
<comment type="caution">
    <text evidence="7">The sequence shown here is derived from an EMBL/GenBank/DDBJ whole genome shotgun (WGS) entry which is preliminary data.</text>
</comment>
<evidence type="ECO:0000259" key="6">
    <source>
        <dbReference type="PROSITE" id="PS50089"/>
    </source>
</evidence>
<feature type="domain" description="RING-type" evidence="6">
    <location>
        <begin position="313"/>
        <end position="358"/>
    </location>
</feature>
<evidence type="ECO:0000256" key="1">
    <source>
        <dbReference type="ARBA" id="ARBA00022723"/>
    </source>
</evidence>
<evidence type="ECO:0000313" key="7">
    <source>
        <dbReference type="EMBL" id="KAK4204804.1"/>
    </source>
</evidence>
<evidence type="ECO:0000313" key="8">
    <source>
        <dbReference type="Proteomes" id="UP001303160"/>
    </source>
</evidence>